<reference evidence="2" key="1">
    <citation type="submission" date="2019-11" db="EMBL/GenBank/DDBJ databases">
        <authorList>
            <person name="Feng L."/>
        </authorList>
    </citation>
    <scope>NUCLEOTIDE SEQUENCE</scope>
    <source>
        <strain evidence="2">AundefinedLFYP135</strain>
    </source>
</reference>
<comment type="similarity">
    <text evidence="1">Belongs to the UPF0251 family.</text>
</comment>
<protein>
    <submittedName>
        <fullName evidence="2">Uncharacterized protein</fullName>
    </submittedName>
</protein>
<dbReference type="SUPFAM" id="SSF88659">
    <property type="entry name" value="Sigma3 and sigma4 domains of RNA polymerase sigma factors"/>
    <property type="match status" value="1"/>
</dbReference>
<dbReference type="InterPro" id="IPR002852">
    <property type="entry name" value="UPF0251"/>
</dbReference>
<accession>A0A6N2UNC3</accession>
<dbReference type="Gene3D" id="1.10.10.10">
    <property type="entry name" value="Winged helix-like DNA-binding domain superfamily/Winged helix DNA-binding domain"/>
    <property type="match status" value="1"/>
</dbReference>
<name>A0A6N2UNC3_9FIRM</name>
<dbReference type="PANTHER" id="PTHR37478">
    <property type="match status" value="1"/>
</dbReference>
<proteinExistence type="inferred from homology"/>
<dbReference type="EMBL" id="CACRSL010000003">
    <property type="protein sequence ID" value="VYT16626.1"/>
    <property type="molecule type" value="Genomic_DNA"/>
</dbReference>
<dbReference type="InterPro" id="IPR036388">
    <property type="entry name" value="WH-like_DNA-bd_sf"/>
</dbReference>
<dbReference type="PANTHER" id="PTHR37478:SF2">
    <property type="entry name" value="UPF0251 PROTEIN TK0562"/>
    <property type="match status" value="1"/>
</dbReference>
<sequence>MGRPRKWKRVCGLPPVESFSGGWNGHDAPILLNVEEYEAIRLIDLEDMTQEECAAQMEVSRPTVQLLYNSARKKVAQFLVGGGRLEIAGGDYRICGSDGPRGEASRCHHRHCCKKHGNCPH</sequence>
<dbReference type="Pfam" id="PF02001">
    <property type="entry name" value="DUF134"/>
    <property type="match status" value="1"/>
</dbReference>
<gene>
    <name evidence="2" type="ORF">AULFYP135_01914</name>
</gene>
<evidence type="ECO:0000256" key="1">
    <source>
        <dbReference type="ARBA" id="ARBA00009350"/>
    </source>
</evidence>
<evidence type="ECO:0000313" key="2">
    <source>
        <dbReference type="EMBL" id="VYT16626.1"/>
    </source>
</evidence>
<dbReference type="AlphaFoldDB" id="A0A6N2UNC3"/>
<organism evidence="2">
    <name type="scientific">uncultured Anaerotruncus sp</name>
    <dbReference type="NCBI Taxonomy" id="905011"/>
    <lineage>
        <taxon>Bacteria</taxon>
        <taxon>Bacillati</taxon>
        <taxon>Bacillota</taxon>
        <taxon>Clostridia</taxon>
        <taxon>Eubacteriales</taxon>
        <taxon>Oscillospiraceae</taxon>
        <taxon>Anaerotruncus</taxon>
        <taxon>environmental samples</taxon>
    </lineage>
</organism>
<dbReference type="InterPro" id="IPR013324">
    <property type="entry name" value="RNA_pol_sigma_r3/r4-like"/>
</dbReference>